<keyword evidence="2" id="KW-1185">Reference proteome</keyword>
<dbReference type="RefSeq" id="WP_214537235.1">
    <property type="nucleotide sequence ID" value="NZ_JAHFVK010000002.1"/>
</dbReference>
<proteinExistence type="predicted"/>
<comment type="caution">
    <text evidence="1">The sequence shown here is derived from an EMBL/GenBank/DDBJ whole genome shotgun (WGS) entry which is preliminary data.</text>
</comment>
<dbReference type="EMBL" id="JAHFVK010000002">
    <property type="protein sequence ID" value="MBT2135532.1"/>
    <property type="molecule type" value="Genomic_DNA"/>
</dbReference>
<dbReference type="Proteomes" id="UP000811255">
    <property type="component" value="Unassembled WGS sequence"/>
</dbReference>
<dbReference type="SUPFAM" id="SSF159888">
    <property type="entry name" value="YdhG-like"/>
    <property type="match status" value="1"/>
</dbReference>
<name>A0ABS5W877_9SPHN</name>
<accession>A0ABS5W877</accession>
<dbReference type="Gene3D" id="3.90.1150.200">
    <property type="match status" value="1"/>
</dbReference>
<sequence>MKTHEDYLATCPPDSRERIEAVRAEAERRVPGTERCIAYQMPALRKGRVFFYVAAFKKHLGIYPPVKTPEALVQALAPWRGPKGNLAFPHSEPLPLDLIGRVAEALAEQYAKPG</sequence>
<organism evidence="1 2">
    <name type="scientific">Croceibacterium selenioxidans</name>
    <dbReference type="NCBI Taxonomy" id="2838833"/>
    <lineage>
        <taxon>Bacteria</taxon>
        <taxon>Pseudomonadati</taxon>
        <taxon>Pseudomonadota</taxon>
        <taxon>Alphaproteobacteria</taxon>
        <taxon>Sphingomonadales</taxon>
        <taxon>Erythrobacteraceae</taxon>
        <taxon>Croceibacterium</taxon>
    </lineage>
</organism>
<evidence type="ECO:0008006" key="3">
    <source>
        <dbReference type="Google" id="ProtNLM"/>
    </source>
</evidence>
<evidence type="ECO:0000313" key="2">
    <source>
        <dbReference type="Proteomes" id="UP000811255"/>
    </source>
</evidence>
<reference evidence="1 2" key="1">
    <citation type="submission" date="2021-05" db="EMBL/GenBank/DDBJ databases">
        <title>Croceibacterium sp. LX-88 genome sequence.</title>
        <authorList>
            <person name="Luo X."/>
        </authorList>
    </citation>
    <scope>NUCLEOTIDE SEQUENCE [LARGE SCALE GENOMIC DNA]</scope>
    <source>
        <strain evidence="1 2">LX-88</strain>
    </source>
</reference>
<evidence type="ECO:0000313" key="1">
    <source>
        <dbReference type="EMBL" id="MBT2135532.1"/>
    </source>
</evidence>
<gene>
    <name evidence="1" type="ORF">KK137_14435</name>
</gene>
<protein>
    <recommendedName>
        <fullName evidence="3">YdhG-like domain-containing protein</fullName>
    </recommendedName>
</protein>